<organism evidence="22">
    <name type="scientific">Lutzomyia longipalpis</name>
    <name type="common">Sand fly</name>
    <dbReference type="NCBI Taxonomy" id="7200"/>
    <lineage>
        <taxon>Eukaryota</taxon>
        <taxon>Metazoa</taxon>
        <taxon>Ecdysozoa</taxon>
        <taxon>Arthropoda</taxon>
        <taxon>Hexapoda</taxon>
        <taxon>Insecta</taxon>
        <taxon>Pterygota</taxon>
        <taxon>Neoptera</taxon>
        <taxon>Endopterygota</taxon>
        <taxon>Diptera</taxon>
        <taxon>Nematocera</taxon>
        <taxon>Psychodoidea</taxon>
        <taxon>Psychodidae</taxon>
        <taxon>Lutzomyia</taxon>
        <taxon>Lutzomyia</taxon>
    </lineage>
</organism>
<evidence type="ECO:0000256" key="8">
    <source>
        <dbReference type="ARBA" id="ARBA00022679"/>
    </source>
</evidence>
<dbReference type="InterPro" id="IPR003406">
    <property type="entry name" value="Glyco_trans_14"/>
</dbReference>
<dbReference type="GO" id="GO:0000139">
    <property type="term" value="C:Golgi membrane"/>
    <property type="evidence" value="ECO:0007669"/>
    <property type="project" value="UniProtKB-SubCell"/>
</dbReference>
<sequence>MAIIETLAGRWLRRYRVFFLLGLLIISLQVFLAYKSLKLPLFGAQSSGDEHYAHHVASEGRAPSSHQHGGKVARPGGHASAQTDEEDGHNSNSNLISKHPGPREVVAGGAKKQQHKLHLDDLPFSPPCSIHSREAISAINRARTPDCKQHIANISCAIQDGQLYSTWLPSSCPRGHHLPNRALGCFRDEKKYRILSGYYTNFKGNNSPASCIKMCLQSGFVYAGVQYSTECFCGNDEPPAAAKLPDPSCNMKCPGDAREACGGYFAVNIYETGIQKFTAQVAQLIPKNGVPRVRIAFLLTLNGRALRQVHRLLKALYSPHNFFYIHVDSRQDYLFRNLLRLESKYPNIQLTRQRFSTIWGGASLLQMLLSSMRELLTSTWQWDYVINLSESDFPVKSVDKLVDFLTANRGMNFVKSHGREVQRFIQKQGLDKTFVECDTHMWRVGDRELPHGVQIDGGSDWIALSRDFVAYVTDEEEDELLGGLMTIFRHTLLPAESFFHTVLRNSHFCHTYIDNNLHVTNWKRRLGCKCQYKHVVDWCGCSPNDFKPDDWPRLQATEAKQLFFARKFEPIVNQGIIVQLEEWLFGPYPADTINLNRYWQSAYHYLDRSPPADDALLTVAASLTRINARKHEGILLPGKVVDVLLFMEDDDFRGFIVQHEISWSTDDTESSLMEILVKPTQAAQTTKTPPPSRRTRNLEVSPEYDQKEQLGRNYPRALGPNSDPVLIFRLTQSTTDNHTAVLNLTVLWIDPTGNIGDISELHIDDTGGTSVNFAKGTLRKPIMPGIWTVKVLLKKTTVAVCRFLITPLQYSAGEVISTERARKINRGTPNEALHATSEWISHVLPTEERLPLEEKLQEDSKKTGRELEQWIDNLVGQFFIIREMCSQHPIPQQHVDRCEDTAWSSFAPDPKSDDNLHVSSVKT</sequence>
<evidence type="ECO:0000256" key="3">
    <source>
        <dbReference type="ARBA" id="ARBA00004840"/>
    </source>
</evidence>
<comment type="similarity">
    <text evidence="5">Belongs to the glycosyltransferase 14 family. XylT subfamily.</text>
</comment>
<dbReference type="AlphaFoldDB" id="A0A7G3B4I5"/>
<evidence type="ECO:0000256" key="12">
    <source>
        <dbReference type="ARBA" id="ARBA00022968"/>
    </source>
</evidence>
<evidence type="ECO:0000256" key="7">
    <source>
        <dbReference type="ARBA" id="ARBA00022676"/>
    </source>
</evidence>
<dbReference type="PANTHER" id="PTHR46025">
    <property type="entry name" value="XYLOSYLTRANSFERASE OXT"/>
    <property type="match status" value="1"/>
</dbReference>
<comment type="pathway">
    <text evidence="4">Glycan metabolism; heparan sulfate biosynthesis.</text>
</comment>
<keyword evidence="9" id="KW-0812">Transmembrane</keyword>
<evidence type="ECO:0000259" key="21">
    <source>
        <dbReference type="PROSITE" id="PS51212"/>
    </source>
</evidence>
<dbReference type="PANTHER" id="PTHR46025:SF3">
    <property type="entry name" value="XYLOSYLTRANSFERASE OXT"/>
    <property type="match status" value="1"/>
</dbReference>
<comment type="pathway">
    <text evidence="3">Glycan metabolism; chondroitin sulfate biosynthesis.</text>
</comment>
<evidence type="ECO:0000256" key="10">
    <source>
        <dbReference type="ARBA" id="ARBA00022723"/>
    </source>
</evidence>
<keyword evidence="15" id="KW-0472">Membrane</keyword>
<dbReference type="Pfam" id="PF01822">
    <property type="entry name" value="WSC"/>
    <property type="match status" value="1"/>
</dbReference>
<evidence type="ECO:0000256" key="1">
    <source>
        <dbReference type="ARBA" id="ARBA00004323"/>
    </source>
</evidence>
<protein>
    <recommendedName>
        <fullName evidence="6">protein xylosyltransferase</fullName>
        <ecNumber evidence="6">2.4.2.26</ecNumber>
    </recommendedName>
    <alternativeName>
        <fullName evidence="18">Peptide O-xylosyltransferase</fullName>
    </alternativeName>
</protein>
<dbReference type="SMART" id="SM00321">
    <property type="entry name" value="WSC"/>
    <property type="match status" value="1"/>
</dbReference>
<evidence type="ECO:0000256" key="17">
    <source>
        <dbReference type="ARBA" id="ARBA00023180"/>
    </source>
</evidence>
<dbReference type="Pfam" id="PF12529">
    <property type="entry name" value="Xylo_C"/>
    <property type="match status" value="1"/>
</dbReference>
<dbReference type="InterPro" id="IPR002889">
    <property type="entry name" value="WSC_carb-bd"/>
</dbReference>
<evidence type="ECO:0000256" key="20">
    <source>
        <dbReference type="SAM" id="MobiDB-lite"/>
    </source>
</evidence>
<evidence type="ECO:0000256" key="16">
    <source>
        <dbReference type="ARBA" id="ARBA00023157"/>
    </source>
</evidence>
<evidence type="ECO:0000256" key="14">
    <source>
        <dbReference type="ARBA" id="ARBA00023034"/>
    </source>
</evidence>
<keyword evidence="8 22" id="KW-0808">Transferase</keyword>
<evidence type="ECO:0000256" key="15">
    <source>
        <dbReference type="ARBA" id="ARBA00023136"/>
    </source>
</evidence>
<keyword evidence="11" id="KW-0256">Endoplasmic reticulum</keyword>
<dbReference type="EC" id="2.4.2.26" evidence="6"/>
<evidence type="ECO:0000256" key="11">
    <source>
        <dbReference type="ARBA" id="ARBA00022824"/>
    </source>
</evidence>
<evidence type="ECO:0000256" key="13">
    <source>
        <dbReference type="ARBA" id="ARBA00022989"/>
    </source>
</evidence>
<dbReference type="VEuPathDB" id="VectorBase:LLONM1_009374"/>
<comment type="subcellular location">
    <subcellularLocation>
        <location evidence="2">Endoplasmic reticulum membrane</location>
        <topology evidence="2">Single-pass type II membrane protein</topology>
    </subcellularLocation>
    <subcellularLocation>
        <location evidence="1">Golgi apparatus membrane</location>
        <topology evidence="1">Single-pass type II membrane protein</topology>
    </subcellularLocation>
</comment>
<keyword evidence="14" id="KW-0333">Golgi apparatus</keyword>
<feature type="region of interest" description="Disordered" evidence="20">
    <location>
        <begin position="55"/>
        <end position="112"/>
    </location>
</feature>
<evidence type="ECO:0000313" key="22">
    <source>
        <dbReference type="EMBL" id="MBC1180922.1"/>
    </source>
</evidence>
<keyword evidence="16" id="KW-1015">Disulfide bond</keyword>
<dbReference type="EMBL" id="GITU01012219">
    <property type="protein sequence ID" value="MBC1180922.1"/>
    <property type="molecule type" value="Transcribed_RNA"/>
</dbReference>
<keyword evidence="17" id="KW-0325">Glycoprotein</keyword>
<evidence type="ECO:0000256" key="6">
    <source>
        <dbReference type="ARBA" id="ARBA00011972"/>
    </source>
</evidence>
<dbReference type="GO" id="GO:0046872">
    <property type="term" value="F:metal ion binding"/>
    <property type="evidence" value="ECO:0007669"/>
    <property type="project" value="UniProtKB-KW"/>
</dbReference>
<reference evidence="22" key="1">
    <citation type="journal article" date="2020" name="BMC">
        <title>Leishmania infection induces a limited differential gene expression in the sand fly midgut.</title>
        <authorList>
            <person name="Coutinho-Abreu I.V."/>
            <person name="Serafim T.D."/>
            <person name="Meneses C."/>
            <person name="Kamhawi S."/>
            <person name="Oliveira F."/>
            <person name="Valenzuela J.G."/>
        </authorList>
    </citation>
    <scope>NUCLEOTIDE SEQUENCE</scope>
    <source>
        <strain evidence="22">Jacobina</strain>
        <tissue evidence="22">Midgut</tissue>
    </source>
</reference>
<proteinExistence type="inferred from homology"/>
<evidence type="ECO:0000256" key="19">
    <source>
        <dbReference type="ARBA" id="ARBA00047847"/>
    </source>
</evidence>
<comment type="catalytic activity">
    <reaction evidence="19">
        <text>UDP-alpha-D-xylose + L-seryl-[protein] = 3-O-(beta-D-xylosyl)-L-seryl-[protein] + UDP + H(+)</text>
        <dbReference type="Rhea" id="RHEA:50192"/>
        <dbReference type="Rhea" id="RHEA-COMP:9863"/>
        <dbReference type="Rhea" id="RHEA-COMP:12567"/>
        <dbReference type="ChEBI" id="CHEBI:15378"/>
        <dbReference type="ChEBI" id="CHEBI:29999"/>
        <dbReference type="ChEBI" id="CHEBI:57632"/>
        <dbReference type="ChEBI" id="CHEBI:58223"/>
        <dbReference type="ChEBI" id="CHEBI:132085"/>
        <dbReference type="EC" id="2.4.2.26"/>
    </reaction>
</comment>
<dbReference type="InterPro" id="IPR043538">
    <property type="entry name" value="XYLT"/>
</dbReference>
<evidence type="ECO:0000256" key="2">
    <source>
        <dbReference type="ARBA" id="ARBA00004648"/>
    </source>
</evidence>
<keyword evidence="10" id="KW-0479">Metal-binding</keyword>
<dbReference type="GO" id="GO:0050650">
    <property type="term" value="P:chondroitin sulfate proteoglycan biosynthetic process"/>
    <property type="evidence" value="ECO:0007669"/>
    <property type="project" value="TreeGrafter"/>
</dbReference>
<dbReference type="GO" id="GO:0005789">
    <property type="term" value="C:endoplasmic reticulum membrane"/>
    <property type="evidence" value="ECO:0007669"/>
    <property type="project" value="UniProtKB-SubCell"/>
</dbReference>
<evidence type="ECO:0000256" key="4">
    <source>
        <dbReference type="ARBA" id="ARBA00005093"/>
    </source>
</evidence>
<dbReference type="GO" id="GO:0030158">
    <property type="term" value="F:protein xylosyltransferase activity"/>
    <property type="evidence" value="ECO:0007669"/>
    <property type="project" value="UniProtKB-EC"/>
</dbReference>
<keyword evidence="7" id="KW-0328">Glycosyltransferase</keyword>
<dbReference type="UniPathway" id="UPA00755"/>
<dbReference type="Pfam" id="PF02485">
    <property type="entry name" value="Branch"/>
    <property type="match status" value="1"/>
</dbReference>
<keyword evidence="13" id="KW-1133">Transmembrane helix</keyword>
<keyword evidence="12" id="KW-0735">Signal-anchor</keyword>
<evidence type="ECO:0000256" key="18">
    <source>
        <dbReference type="ARBA" id="ARBA00042865"/>
    </source>
</evidence>
<feature type="region of interest" description="Disordered" evidence="20">
    <location>
        <begin position="679"/>
        <end position="717"/>
    </location>
</feature>
<dbReference type="InterPro" id="IPR024448">
    <property type="entry name" value="XylT_C"/>
</dbReference>
<accession>A0A7G3B4I5</accession>
<evidence type="ECO:0000256" key="5">
    <source>
        <dbReference type="ARBA" id="ARBA00010195"/>
    </source>
</evidence>
<evidence type="ECO:0000256" key="9">
    <source>
        <dbReference type="ARBA" id="ARBA00022692"/>
    </source>
</evidence>
<dbReference type="GO" id="GO:0015012">
    <property type="term" value="P:heparan sulfate proteoglycan biosynthetic process"/>
    <property type="evidence" value="ECO:0007669"/>
    <property type="project" value="UniProtKB-UniPathway"/>
</dbReference>
<name>A0A7G3B4I5_LUTLO</name>
<feature type="domain" description="WSC" evidence="21">
    <location>
        <begin position="179"/>
        <end position="273"/>
    </location>
</feature>
<dbReference type="PROSITE" id="PS51212">
    <property type="entry name" value="WSC"/>
    <property type="match status" value="1"/>
</dbReference>
<dbReference type="UniPathway" id="UPA00756"/>